<dbReference type="SUPFAM" id="SSF89447">
    <property type="entry name" value="AbrB/MazE/MraZ-like"/>
    <property type="match status" value="1"/>
</dbReference>
<accession>A0A3G8M0Z2</accession>
<keyword evidence="1" id="KW-0238">DNA-binding</keyword>
<dbReference type="AlphaFoldDB" id="A0A3G8M0Z2"/>
<dbReference type="InterPro" id="IPR007159">
    <property type="entry name" value="SpoVT-AbrB_dom"/>
</dbReference>
<dbReference type="InterPro" id="IPR039052">
    <property type="entry name" value="Antitox_PemI-like"/>
</dbReference>
<dbReference type="PANTHER" id="PTHR40516">
    <property type="entry name" value="ANTITOXIN CHPS-RELATED"/>
    <property type="match status" value="1"/>
</dbReference>
<dbReference type="PROSITE" id="PS51740">
    <property type="entry name" value="SPOVT_ABRB"/>
    <property type="match status" value="1"/>
</dbReference>
<dbReference type="Proteomes" id="UP000273982">
    <property type="component" value="Chromosome"/>
</dbReference>
<dbReference type="KEGG" id="mros:EHO51_01880"/>
<proteinExistence type="predicted"/>
<evidence type="ECO:0000256" key="1">
    <source>
        <dbReference type="PROSITE-ProRule" id="PRU01076"/>
    </source>
</evidence>
<dbReference type="PANTHER" id="PTHR40516:SF1">
    <property type="entry name" value="ANTITOXIN CHPS-RELATED"/>
    <property type="match status" value="1"/>
</dbReference>
<evidence type="ECO:0000313" key="3">
    <source>
        <dbReference type="EMBL" id="AZG75586.1"/>
    </source>
</evidence>
<name>A0A3G8M0Z2_9HYPH</name>
<dbReference type="SMART" id="SM00966">
    <property type="entry name" value="SpoVT_AbrB"/>
    <property type="match status" value="1"/>
</dbReference>
<dbReference type="Pfam" id="PF04014">
    <property type="entry name" value="MazE_antitoxin"/>
    <property type="match status" value="1"/>
</dbReference>
<feature type="domain" description="SpoVT-AbrB" evidence="2">
    <location>
        <begin position="3"/>
        <end position="48"/>
    </location>
</feature>
<dbReference type="InterPro" id="IPR037914">
    <property type="entry name" value="SpoVT-AbrB_sf"/>
</dbReference>
<evidence type="ECO:0000313" key="4">
    <source>
        <dbReference type="Proteomes" id="UP000273982"/>
    </source>
</evidence>
<gene>
    <name evidence="3" type="ORF">EHO51_01880</name>
</gene>
<reference evidence="3 4" key="1">
    <citation type="submission" date="2018-11" db="EMBL/GenBank/DDBJ databases">
        <title>Genome squencing of methanotrophic bacteria isolated from alkaline groundwater in Korea.</title>
        <authorList>
            <person name="Nguyen L.N."/>
        </authorList>
    </citation>
    <scope>NUCLEOTIDE SEQUENCE [LARGE SCALE GENOMIC DNA]</scope>
    <source>
        <strain evidence="3 4">GW6</strain>
    </source>
</reference>
<protein>
    <submittedName>
        <fullName evidence="3">PbsX family transcriptional regulator</fullName>
    </submittedName>
</protein>
<dbReference type="GO" id="GO:0097351">
    <property type="term" value="F:toxin sequestering activity"/>
    <property type="evidence" value="ECO:0007669"/>
    <property type="project" value="InterPro"/>
</dbReference>
<dbReference type="GO" id="GO:0003677">
    <property type="term" value="F:DNA binding"/>
    <property type="evidence" value="ECO:0007669"/>
    <property type="project" value="UniProtKB-UniRule"/>
</dbReference>
<dbReference type="RefSeq" id="WP_124737460.1">
    <property type="nucleotide sequence ID" value="NZ_CP034086.1"/>
</dbReference>
<dbReference type="Gene3D" id="2.10.260.10">
    <property type="match status" value="1"/>
</dbReference>
<organism evidence="3 4">
    <name type="scientific">Methylocystis rosea</name>
    <dbReference type="NCBI Taxonomy" id="173366"/>
    <lineage>
        <taxon>Bacteria</taxon>
        <taxon>Pseudomonadati</taxon>
        <taxon>Pseudomonadota</taxon>
        <taxon>Alphaproteobacteria</taxon>
        <taxon>Hyphomicrobiales</taxon>
        <taxon>Methylocystaceae</taxon>
        <taxon>Methylocystis</taxon>
    </lineage>
</organism>
<evidence type="ECO:0000259" key="2">
    <source>
        <dbReference type="PROSITE" id="PS51740"/>
    </source>
</evidence>
<sequence>MRATIRKWGNSAAVRMSAAVMEEARLEIDQPVDVRVEEGRVVIEPLVAPEFTLEALLAGVTRDNLHEEEDFGAPVGREAL</sequence>
<dbReference type="EMBL" id="CP034086">
    <property type="protein sequence ID" value="AZG75586.1"/>
    <property type="molecule type" value="Genomic_DNA"/>
</dbReference>